<organism evidence="1 2">
    <name type="scientific">Actinomyces bowdenii</name>
    <dbReference type="NCBI Taxonomy" id="131109"/>
    <lineage>
        <taxon>Bacteria</taxon>
        <taxon>Bacillati</taxon>
        <taxon>Actinomycetota</taxon>
        <taxon>Actinomycetes</taxon>
        <taxon>Actinomycetales</taxon>
        <taxon>Actinomycetaceae</taxon>
        <taxon>Actinomyces</taxon>
    </lineage>
</organism>
<gene>
    <name evidence="1" type="ORF">HZZ05_10615</name>
</gene>
<dbReference type="AlphaFoldDB" id="A0A853EKU7"/>
<sequence length="50" mass="4834">GSPVLQPRALAAAVALSASAVTTPVAGAVDLGLSNQLLSQIKVVPAHGTD</sequence>
<protein>
    <submittedName>
        <fullName evidence="1">Uncharacterized protein</fullName>
    </submittedName>
</protein>
<dbReference type="Proteomes" id="UP000572528">
    <property type="component" value="Unassembled WGS sequence"/>
</dbReference>
<reference evidence="1 2" key="1">
    <citation type="submission" date="2020-07" db="EMBL/GenBank/DDBJ databases">
        <title>MOT database genomes.</title>
        <authorList>
            <person name="Joseph S."/>
            <person name="Aduse-Opoku J."/>
            <person name="Hashim A."/>
            <person name="Wade W."/>
            <person name="Curtis M."/>
        </authorList>
    </citation>
    <scope>NUCLEOTIDE SEQUENCE [LARGE SCALE GENOMIC DNA]</scope>
    <source>
        <strain evidence="1 2">WMus004</strain>
    </source>
</reference>
<dbReference type="EMBL" id="JACBXV010000174">
    <property type="protein sequence ID" value="NYS69953.1"/>
    <property type="molecule type" value="Genomic_DNA"/>
</dbReference>
<evidence type="ECO:0000313" key="1">
    <source>
        <dbReference type="EMBL" id="NYS69953.1"/>
    </source>
</evidence>
<comment type="caution">
    <text evidence="1">The sequence shown here is derived from an EMBL/GenBank/DDBJ whole genome shotgun (WGS) entry which is preliminary data.</text>
</comment>
<feature type="non-terminal residue" evidence="1">
    <location>
        <position position="1"/>
    </location>
</feature>
<name>A0A853EKU7_9ACTO</name>
<proteinExistence type="predicted"/>
<accession>A0A853EKU7</accession>
<evidence type="ECO:0000313" key="2">
    <source>
        <dbReference type="Proteomes" id="UP000572528"/>
    </source>
</evidence>